<dbReference type="PROSITE" id="PS50043">
    <property type="entry name" value="HTH_LUXR_2"/>
    <property type="match status" value="1"/>
</dbReference>
<dbReference type="InterPro" id="IPR036388">
    <property type="entry name" value="WH-like_DNA-bd_sf"/>
</dbReference>
<dbReference type="InterPro" id="IPR039420">
    <property type="entry name" value="WalR-like"/>
</dbReference>
<dbReference type="PRINTS" id="PR00038">
    <property type="entry name" value="HTHLUXR"/>
</dbReference>
<accession>R9XWT9</accession>
<organism evidence="7">
    <name type="scientific">Phyllymenia taiwanensis</name>
    <dbReference type="NCBI Taxonomy" id="1260292"/>
    <lineage>
        <taxon>Eukaryota</taxon>
        <taxon>Rhodophyta</taxon>
        <taxon>Florideophyceae</taxon>
        <taxon>Rhodymeniophycidae</taxon>
        <taxon>Halymeniales</taxon>
        <taxon>Halymeniaceae</taxon>
        <taxon>Phyllymenia</taxon>
    </lineage>
</organism>
<dbReference type="InterPro" id="IPR001789">
    <property type="entry name" value="Sig_transdc_resp-reg_receiver"/>
</dbReference>
<geneLocation type="plastid" evidence="7"/>
<dbReference type="SUPFAM" id="SSF52172">
    <property type="entry name" value="CheY-like"/>
    <property type="match status" value="1"/>
</dbReference>
<keyword evidence="4" id="KW-0597">Phosphoprotein</keyword>
<evidence type="ECO:0000313" key="7">
    <source>
        <dbReference type="EMBL" id="AGO19942.1"/>
    </source>
</evidence>
<evidence type="ECO:0000256" key="1">
    <source>
        <dbReference type="ARBA" id="ARBA00023015"/>
    </source>
</evidence>
<keyword evidence="1" id="KW-0805">Transcription regulation</keyword>
<dbReference type="GO" id="GO:0005829">
    <property type="term" value="C:cytosol"/>
    <property type="evidence" value="ECO:0007669"/>
    <property type="project" value="TreeGrafter"/>
</dbReference>
<evidence type="ECO:0000256" key="4">
    <source>
        <dbReference type="PROSITE-ProRule" id="PRU00169"/>
    </source>
</evidence>
<evidence type="ECO:0000256" key="3">
    <source>
        <dbReference type="ARBA" id="ARBA00023163"/>
    </source>
</evidence>
<dbReference type="Pfam" id="PF00072">
    <property type="entry name" value="Response_reg"/>
    <property type="match status" value="1"/>
</dbReference>
<dbReference type="GO" id="GO:0032993">
    <property type="term" value="C:protein-DNA complex"/>
    <property type="evidence" value="ECO:0007669"/>
    <property type="project" value="TreeGrafter"/>
</dbReference>
<dbReference type="GeneID" id="16017247"/>
<keyword evidence="3" id="KW-0804">Transcription</keyword>
<sequence>MKKQLLIVDDDLYIRNSISSYLVSAGFLVDTAISVEAALRVIRLHKPDLIIADIMMPYLDGYDLLAILRADQLLSNIPIIFLTAKGMTDDRIAGYDLGCNAYLTKPFNPQELLAIINNIFVNIDLLLSKRSLKPSLLITESQSTALLNFTHKESEVLFLVAQGLMNKEIALRLNLSQRNIEKYVSRLLKKTNTRNRTELAQFALSQNINQV</sequence>
<feature type="modified residue" description="4-aspartylphosphate" evidence="4">
    <location>
        <position position="53"/>
    </location>
</feature>
<dbReference type="PROSITE" id="PS50110">
    <property type="entry name" value="RESPONSE_REGULATORY"/>
    <property type="match status" value="1"/>
</dbReference>
<proteinExistence type="predicted"/>
<dbReference type="InterPro" id="IPR000792">
    <property type="entry name" value="Tscrpt_reg_LuxR_C"/>
</dbReference>
<dbReference type="AlphaFoldDB" id="R9XWT9"/>
<reference evidence="7" key="1">
    <citation type="journal article" date="2013" name="PLoS ONE">
        <title>The Plastid Genome of the Red Macroalga Grateloupia taiwanensis (Halymeniaceae).</title>
        <authorList>
            <person name="Depriest M.S."/>
            <person name="Bhattacharya D."/>
            <person name="Lopez-Bautista J.M."/>
        </authorList>
    </citation>
    <scope>NUCLEOTIDE SEQUENCE</scope>
</reference>
<reference evidence="7" key="2">
    <citation type="submission" date="2013-04" db="EMBL/GenBank/DDBJ databases">
        <authorList>
            <person name="DePriest M.S.Jr."/>
            <person name="Bhattacharya D."/>
            <person name="Lopez-Bautista J.M."/>
        </authorList>
    </citation>
    <scope>NUCLEOTIDE SEQUENCE</scope>
</reference>
<name>R9XWT9_9FLOR</name>
<dbReference type="InterPro" id="IPR011006">
    <property type="entry name" value="CheY-like_superfamily"/>
</dbReference>
<dbReference type="Pfam" id="PF00196">
    <property type="entry name" value="GerE"/>
    <property type="match status" value="1"/>
</dbReference>
<dbReference type="SMART" id="SM00448">
    <property type="entry name" value="REC"/>
    <property type="match status" value="1"/>
</dbReference>
<dbReference type="PROSITE" id="PS00622">
    <property type="entry name" value="HTH_LUXR_1"/>
    <property type="match status" value="1"/>
</dbReference>
<evidence type="ECO:0000259" key="6">
    <source>
        <dbReference type="PROSITE" id="PS50110"/>
    </source>
</evidence>
<dbReference type="CDD" id="cd06170">
    <property type="entry name" value="LuxR_C_like"/>
    <property type="match status" value="1"/>
</dbReference>
<dbReference type="PANTHER" id="PTHR48111">
    <property type="entry name" value="REGULATOR OF RPOS"/>
    <property type="match status" value="1"/>
</dbReference>
<dbReference type="GO" id="GO:0000976">
    <property type="term" value="F:transcription cis-regulatory region binding"/>
    <property type="evidence" value="ECO:0007669"/>
    <property type="project" value="TreeGrafter"/>
</dbReference>
<feature type="domain" description="HTH luxR-type" evidence="5">
    <location>
        <begin position="142"/>
        <end position="207"/>
    </location>
</feature>
<dbReference type="GO" id="GO:0000156">
    <property type="term" value="F:phosphorelay response regulator activity"/>
    <property type="evidence" value="ECO:0007669"/>
    <property type="project" value="TreeGrafter"/>
</dbReference>
<dbReference type="GO" id="GO:0006355">
    <property type="term" value="P:regulation of DNA-templated transcription"/>
    <property type="evidence" value="ECO:0007669"/>
    <property type="project" value="InterPro"/>
</dbReference>
<dbReference type="PANTHER" id="PTHR48111:SF67">
    <property type="entry name" value="TRANSCRIPTIONAL REGULATORY PROTEIN TCTD"/>
    <property type="match status" value="1"/>
</dbReference>
<feature type="domain" description="Response regulatory" evidence="6">
    <location>
        <begin position="4"/>
        <end position="120"/>
    </location>
</feature>
<dbReference type="EMBL" id="KC894740">
    <property type="protein sequence ID" value="AGO19942.1"/>
    <property type="molecule type" value="Genomic_DNA"/>
</dbReference>
<gene>
    <name evidence="7" type="primary">ycf29</name>
</gene>
<protein>
    <submittedName>
        <fullName evidence="7">Putative transcriptional regulator Ycf29</fullName>
    </submittedName>
</protein>
<dbReference type="SMART" id="SM00421">
    <property type="entry name" value="HTH_LUXR"/>
    <property type="match status" value="1"/>
</dbReference>
<evidence type="ECO:0000259" key="5">
    <source>
        <dbReference type="PROSITE" id="PS50043"/>
    </source>
</evidence>
<evidence type="ECO:0000256" key="2">
    <source>
        <dbReference type="ARBA" id="ARBA00023125"/>
    </source>
</evidence>
<dbReference type="Gene3D" id="3.40.50.2300">
    <property type="match status" value="1"/>
</dbReference>
<keyword evidence="7" id="KW-0934">Plastid</keyword>
<dbReference type="Gene3D" id="1.10.10.10">
    <property type="entry name" value="Winged helix-like DNA-binding domain superfamily/Winged helix DNA-binding domain"/>
    <property type="match status" value="1"/>
</dbReference>
<dbReference type="RefSeq" id="YP_008144796.1">
    <property type="nucleotide sequence ID" value="NC_021618.1"/>
</dbReference>
<keyword evidence="2" id="KW-0238">DNA-binding</keyword>